<organism evidence="1 2">
    <name type="scientific">Populus alba x Populus x berolinensis</name>
    <dbReference type="NCBI Taxonomy" id="444605"/>
    <lineage>
        <taxon>Eukaryota</taxon>
        <taxon>Viridiplantae</taxon>
        <taxon>Streptophyta</taxon>
        <taxon>Embryophyta</taxon>
        <taxon>Tracheophyta</taxon>
        <taxon>Spermatophyta</taxon>
        <taxon>Magnoliopsida</taxon>
        <taxon>eudicotyledons</taxon>
        <taxon>Gunneridae</taxon>
        <taxon>Pentapetalae</taxon>
        <taxon>rosids</taxon>
        <taxon>fabids</taxon>
        <taxon>Malpighiales</taxon>
        <taxon>Salicaceae</taxon>
        <taxon>Saliceae</taxon>
        <taxon>Populus</taxon>
    </lineage>
</organism>
<dbReference type="Proteomes" id="UP001164929">
    <property type="component" value="Chromosome 11"/>
</dbReference>
<reference evidence="1" key="1">
    <citation type="journal article" date="2023" name="Mol. Ecol. Resour.">
        <title>Chromosome-level genome assembly of a triploid poplar Populus alba 'Berolinensis'.</title>
        <authorList>
            <person name="Chen S."/>
            <person name="Yu Y."/>
            <person name="Wang X."/>
            <person name="Wang S."/>
            <person name="Zhang T."/>
            <person name="Zhou Y."/>
            <person name="He R."/>
            <person name="Meng N."/>
            <person name="Wang Y."/>
            <person name="Liu W."/>
            <person name="Liu Z."/>
            <person name="Liu J."/>
            <person name="Guo Q."/>
            <person name="Huang H."/>
            <person name="Sederoff R.R."/>
            <person name="Wang G."/>
            <person name="Qu G."/>
            <person name="Chen S."/>
        </authorList>
    </citation>
    <scope>NUCLEOTIDE SEQUENCE</scope>
    <source>
        <strain evidence="1">SC-2020</strain>
    </source>
</reference>
<sequence length="89" mass="10008">MPLSLAVREILDSGGDFKYENDDFGLWVNGSECRLELRLDFCVDHWRNGGGSTVLGGSRRGEMKAMCCCRLELVVTKRWTGLCSNSFIK</sequence>
<protein>
    <submittedName>
        <fullName evidence="1">Uncharacterized protein</fullName>
    </submittedName>
</protein>
<comment type="caution">
    <text evidence="1">The sequence shown here is derived from an EMBL/GenBank/DDBJ whole genome shotgun (WGS) entry which is preliminary data.</text>
</comment>
<dbReference type="EMBL" id="JAQIZT010000011">
    <property type="protein sequence ID" value="KAJ6979458.1"/>
    <property type="molecule type" value="Genomic_DNA"/>
</dbReference>
<accession>A0AAD6M5P5</accession>
<dbReference type="AlphaFoldDB" id="A0AAD6M5P5"/>
<evidence type="ECO:0000313" key="2">
    <source>
        <dbReference type="Proteomes" id="UP001164929"/>
    </source>
</evidence>
<keyword evidence="2" id="KW-1185">Reference proteome</keyword>
<proteinExistence type="predicted"/>
<evidence type="ECO:0000313" key="1">
    <source>
        <dbReference type="EMBL" id="KAJ6979458.1"/>
    </source>
</evidence>
<name>A0AAD6M5P5_9ROSI</name>
<gene>
    <name evidence="1" type="ORF">NC653_027567</name>
</gene>